<reference evidence="2 3" key="1">
    <citation type="submission" date="2020-08" db="EMBL/GenBank/DDBJ databases">
        <title>Sequencing the genomes of 1000 actinobacteria strains.</title>
        <authorList>
            <person name="Klenk H.-P."/>
        </authorList>
    </citation>
    <scope>NUCLEOTIDE SEQUENCE [LARGE SCALE GENOMIC DNA]</scope>
    <source>
        <strain evidence="2 3">DSM 45518</strain>
    </source>
</reference>
<dbReference type="GO" id="GO:0003960">
    <property type="term" value="F:quinone reductase (NADPH) activity"/>
    <property type="evidence" value="ECO:0007669"/>
    <property type="project" value="UniProtKB-EC"/>
</dbReference>
<evidence type="ECO:0000259" key="1">
    <source>
        <dbReference type="SMART" id="SM00829"/>
    </source>
</evidence>
<keyword evidence="3" id="KW-1185">Reference proteome</keyword>
<protein>
    <submittedName>
        <fullName evidence="2">NADPH2:quinone reductase</fullName>
        <ecNumber evidence="2">1.6.5.5</ecNumber>
    </submittedName>
</protein>
<gene>
    <name evidence="2" type="ORF">BKA14_002841</name>
</gene>
<dbReference type="SUPFAM" id="SSF51735">
    <property type="entry name" value="NAD(P)-binding Rossmann-fold domains"/>
    <property type="match status" value="1"/>
</dbReference>
<dbReference type="RefSeq" id="WP_184951391.1">
    <property type="nucleotide sequence ID" value="NZ_BOMC01000064.1"/>
</dbReference>
<name>A0A7W7G027_9ACTN</name>
<dbReference type="InterPro" id="IPR036291">
    <property type="entry name" value="NAD(P)-bd_dom_sf"/>
</dbReference>
<dbReference type="InterPro" id="IPR013149">
    <property type="entry name" value="ADH-like_C"/>
</dbReference>
<dbReference type="PANTHER" id="PTHR43677">
    <property type="entry name" value="SHORT-CHAIN DEHYDROGENASE/REDUCTASE"/>
    <property type="match status" value="1"/>
</dbReference>
<dbReference type="EMBL" id="JACHMF010000001">
    <property type="protein sequence ID" value="MBB4692693.1"/>
    <property type="molecule type" value="Genomic_DNA"/>
</dbReference>
<accession>A0A7W7G027</accession>
<evidence type="ECO:0000313" key="3">
    <source>
        <dbReference type="Proteomes" id="UP000542742"/>
    </source>
</evidence>
<dbReference type="SMART" id="SM00829">
    <property type="entry name" value="PKS_ER"/>
    <property type="match status" value="1"/>
</dbReference>
<dbReference type="PRINTS" id="PR00081">
    <property type="entry name" value="GDHRDH"/>
</dbReference>
<sequence length="324" mass="33287">MIRRLIATSAGEPQDVLRVATVDDDPRPGPGAVQVAVHAAGLNFLDVSLCRGEYPVRPAPPMTPGVEASGRVLDAGPGAEHLIGENVVVCPALPHGALGETVTIDASLAVVRPPAVDALVAAALPVTYQTAWFALERARLRAGETVLVNAGAGGVGIATIQLAVARGARVIATAGSAGKLDKCRAEGAAVAVGYDDLASVGEVDVVVDPVGGDVLSRSLDCLAFEGRLVSVGMAAGPPPPVDPARLIARNADLIGVSWGSRYPWARPAEVRAAYDELFRRVAAGELRPPITRVVSLEEAPAALADLAARRTTGKVIVRVNEEAS</sequence>
<dbReference type="PANTHER" id="PTHR43677:SF4">
    <property type="entry name" value="QUINONE OXIDOREDUCTASE-LIKE PROTEIN 2"/>
    <property type="match status" value="1"/>
</dbReference>
<dbReference type="Proteomes" id="UP000542742">
    <property type="component" value="Unassembled WGS sequence"/>
</dbReference>
<dbReference type="SUPFAM" id="SSF50129">
    <property type="entry name" value="GroES-like"/>
    <property type="match status" value="1"/>
</dbReference>
<dbReference type="InterPro" id="IPR011032">
    <property type="entry name" value="GroES-like_sf"/>
</dbReference>
<dbReference type="AlphaFoldDB" id="A0A7W7G027"/>
<dbReference type="Pfam" id="PF08240">
    <property type="entry name" value="ADH_N"/>
    <property type="match status" value="1"/>
</dbReference>
<feature type="domain" description="Enoyl reductase (ER)" evidence="1">
    <location>
        <begin position="11"/>
        <end position="317"/>
    </location>
</feature>
<organism evidence="2 3">
    <name type="scientific">Paractinoplanes abujensis</name>
    <dbReference type="NCBI Taxonomy" id="882441"/>
    <lineage>
        <taxon>Bacteria</taxon>
        <taxon>Bacillati</taxon>
        <taxon>Actinomycetota</taxon>
        <taxon>Actinomycetes</taxon>
        <taxon>Micromonosporales</taxon>
        <taxon>Micromonosporaceae</taxon>
        <taxon>Paractinoplanes</taxon>
    </lineage>
</organism>
<evidence type="ECO:0000313" key="2">
    <source>
        <dbReference type="EMBL" id="MBB4692693.1"/>
    </source>
</evidence>
<dbReference type="Gene3D" id="3.90.180.10">
    <property type="entry name" value="Medium-chain alcohol dehydrogenases, catalytic domain"/>
    <property type="match status" value="1"/>
</dbReference>
<keyword evidence="2" id="KW-0560">Oxidoreductase</keyword>
<dbReference type="InterPro" id="IPR002347">
    <property type="entry name" value="SDR_fam"/>
</dbReference>
<proteinExistence type="predicted"/>
<dbReference type="InterPro" id="IPR051397">
    <property type="entry name" value="Zn-ADH-like_protein"/>
</dbReference>
<dbReference type="InterPro" id="IPR020843">
    <property type="entry name" value="ER"/>
</dbReference>
<dbReference type="Pfam" id="PF00107">
    <property type="entry name" value="ADH_zinc_N"/>
    <property type="match status" value="1"/>
</dbReference>
<dbReference type="InterPro" id="IPR013154">
    <property type="entry name" value="ADH-like_N"/>
</dbReference>
<dbReference type="EC" id="1.6.5.5" evidence="2"/>
<comment type="caution">
    <text evidence="2">The sequence shown here is derived from an EMBL/GenBank/DDBJ whole genome shotgun (WGS) entry which is preliminary data.</text>
</comment>
<dbReference type="Gene3D" id="3.40.50.720">
    <property type="entry name" value="NAD(P)-binding Rossmann-like Domain"/>
    <property type="match status" value="1"/>
</dbReference>